<feature type="compositionally biased region" description="Polar residues" evidence="1">
    <location>
        <begin position="420"/>
        <end position="436"/>
    </location>
</feature>
<protein>
    <submittedName>
        <fullName evidence="2">Uncharacterized protein</fullName>
    </submittedName>
</protein>
<keyword evidence="4" id="KW-1185">Reference proteome</keyword>
<dbReference type="OrthoDB" id="5766293at2759"/>
<sequence>MSSPGHHYSNLSPRGSTSISQRSSNFPVLLSSLSFPLFPYDPTKKAELQKKLSPIHEIYRGLILLLGIQIGSHPESHATSASHALESGHVPDFVDSKSERLWLDVAVGQYRELAKKPCKMLPTHRLSISLLIRSPGSLVDAYCSVMTRRFGSTSYVDVVKAFHKKIKLFRFLPELYDTDKEFSSISVAVYGMLLHSGQISPDPTQKKEVNPELLQQYLKTVLNLLALERFYMKTPYEDPLLETFISSLHKAMNAFFGNQQASASSVVHYADEAEDLMLRRLYIIKKAWKSSPSQSLGSTSTSASTDQPQNWSTTVFGNLDELSLTPAEKKQKVLDEEVRRFHQRKGDSLSQWKEDIRNDPYSLSNPLFRHAAGDPSSSSGFSSSGSSDRLGSRYYRSRDRPDTSNLNLASKPTDVDPFKPTQTDLSSSRSLNNELTVTEPGSALRNFGRTFESDPTDPRSKAEISHFLLDICLNLKRSMAHMLKERGWFGRFVRGQKGGRRTRKALYFTFCGKDGAHPYEWTKVSDTRYWRYIGDKTGIIDDQESVKDIMDDHLEEWIYKVKLLQLVRYLWPVLERLPQSRGPWSGLKDTVSKKVLTLVSAIHIQSEFYDLSHAKARYSQAMYKDMVRSVSDKHFLLSGEKAEVNAMGYLYEADGKIRKDDAGEKAEKAAIQSYRGKVRMLMTRLHRFGKGWTEAGRKRAWTSWCKKKAGEVLAQALRWIKGPQGAPTREKTLKKYAQYAVSLKAYLIEAYEDGPVDISTKDLDPQSIKEKVELSQRLRA</sequence>
<proteinExistence type="predicted"/>
<organism evidence="2 4">
    <name type="scientific">Piptocephalis cylindrospora</name>
    <dbReference type="NCBI Taxonomy" id="1907219"/>
    <lineage>
        <taxon>Eukaryota</taxon>
        <taxon>Fungi</taxon>
        <taxon>Fungi incertae sedis</taxon>
        <taxon>Zoopagomycota</taxon>
        <taxon>Zoopagomycotina</taxon>
        <taxon>Zoopagomycetes</taxon>
        <taxon>Zoopagales</taxon>
        <taxon>Piptocephalidaceae</taxon>
        <taxon>Piptocephalis</taxon>
    </lineage>
</organism>
<reference evidence="2" key="2">
    <citation type="submission" date="2018-06" db="EMBL/GenBank/DDBJ databases">
        <title>Leveraging single-cell genomics to expand the Fungal Tree of Life.</title>
        <authorList>
            <consortium name="DOE Joint Genome Institute"/>
            <person name="Ahrendt S.R."/>
            <person name="Quandt C.A."/>
            <person name="Ciobanu D."/>
            <person name="Clum A."/>
            <person name="Salamov A."/>
            <person name="Andreopoulos B."/>
            <person name="Cheng J.-F."/>
            <person name="Woyke T."/>
            <person name="Pelin A."/>
            <person name="Henrissat B."/>
            <person name="Reynolds N."/>
            <person name="Benny G.L."/>
            <person name="Smith M.E."/>
            <person name="James T.Y."/>
            <person name="Grigoriev I.V."/>
        </authorList>
    </citation>
    <scope>NUCLEOTIDE SEQUENCE</scope>
    <source>
        <strain evidence="2">RSA 2659</strain>
    </source>
</reference>
<reference evidence="4" key="1">
    <citation type="journal article" date="2018" name="Nat. Microbiol.">
        <title>Leveraging single-cell genomics to expand the fungal tree of life.</title>
        <authorList>
            <person name="Ahrendt S.R."/>
            <person name="Quandt C.A."/>
            <person name="Ciobanu D."/>
            <person name="Clum A."/>
            <person name="Salamov A."/>
            <person name="Andreopoulos B."/>
            <person name="Cheng J.F."/>
            <person name="Woyke T."/>
            <person name="Pelin A."/>
            <person name="Henrissat B."/>
            <person name="Reynolds N.K."/>
            <person name="Benny G.L."/>
            <person name="Smith M.E."/>
            <person name="James T.Y."/>
            <person name="Grigoriev I.V."/>
        </authorList>
    </citation>
    <scope>NUCLEOTIDE SEQUENCE [LARGE SCALE GENOMIC DNA]</scope>
</reference>
<feature type="compositionally biased region" description="Low complexity" evidence="1">
    <location>
        <begin position="291"/>
        <end position="305"/>
    </location>
</feature>
<evidence type="ECO:0000313" key="2">
    <source>
        <dbReference type="EMBL" id="RKP13402.1"/>
    </source>
</evidence>
<evidence type="ECO:0000313" key="4">
    <source>
        <dbReference type="Proteomes" id="UP000267251"/>
    </source>
</evidence>
<feature type="region of interest" description="Disordered" evidence="1">
    <location>
        <begin position="367"/>
        <end position="439"/>
    </location>
</feature>
<evidence type="ECO:0000256" key="1">
    <source>
        <dbReference type="SAM" id="MobiDB-lite"/>
    </source>
</evidence>
<dbReference type="AlphaFoldDB" id="A0A4P9Y424"/>
<dbReference type="EMBL" id="KZ987923">
    <property type="protein sequence ID" value="RKP13894.1"/>
    <property type="molecule type" value="Genomic_DNA"/>
</dbReference>
<evidence type="ECO:0000313" key="3">
    <source>
        <dbReference type="EMBL" id="RKP13894.1"/>
    </source>
</evidence>
<gene>
    <name evidence="3" type="ORF">BJ684DRAFT_19651</name>
    <name evidence="2" type="ORF">BJ684DRAFT_20108</name>
</gene>
<feature type="compositionally biased region" description="Low complexity" evidence="1">
    <location>
        <begin position="376"/>
        <end position="394"/>
    </location>
</feature>
<name>A0A4P9Y424_9FUNG</name>
<accession>A0A4P9Y424</accession>
<feature type="region of interest" description="Disordered" evidence="1">
    <location>
        <begin position="291"/>
        <end position="310"/>
    </location>
</feature>
<dbReference type="Proteomes" id="UP000267251">
    <property type="component" value="Unassembled WGS sequence"/>
</dbReference>
<dbReference type="EMBL" id="KZ988030">
    <property type="protein sequence ID" value="RKP13402.1"/>
    <property type="molecule type" value="Genomic_DNA"/>
</dbReference>